<dbReference type="Proteomes" id="UP001551482">
    <property type="component" value="Unassembled WGS sequence"/>
</dbReference>
<dbReference type="PANTHER" id="PTHR42951:SF4">
    <property type="entry name" value="ACYL-COENZYME A THIOESTERASE MBLAC2"/>
    <property type="match status" value="1"/>
</dbReference>
<dbReference type="RefSeq" id="WP_358352926.1">
    <property type="nucleotide sequence ID" value="NZ_JBEZFP010000025.1"/>
</dbReference>
<feature type="domain" description="Metallo-beta-lactamase" evidence="1">
    <location>
        <begin position="14"/>
        <end position="208"/>
    </location>
</feature>
<sequence length="229" mass="24557">MAPGVFVARLPELDLNVVAVAGPEGFALVDTGSYERETRGLLAGLERMLSEHGLPYRALAVVNTHGHFDHCYGNAEVLRQFPDVEIVAHEALPAYLAEWGERGRADALRYGMPADDMAAVRIVPPTVLVPHDGSLPLGVMGAEVYAPGRGHTGCDVVVHVPDADLLVAGDLLEESAPPSYGPDSYPDEWPGALERVLELPASVLVPGHGALVDRDFAERQLAYVRGRRA</sequence>
<gene>
    <name evidence="2" type="ORF">AB0C36_12655</name>
</gene>
<dbReference type="SUPFAM" id="SSF56281">
    <property type="entry name" value="Metallo-hydrolase/oxidoreductase"/>
    <property type="match status" value="1"/>
</dbReference>
<protein>
    <submittedName>
        <fullName evidence="2">MBL fold metallo-hydrolase</fullName>
    </submittedName>
</protein>
<keyword evidence="3" id="KW-1185">Reference proteome</keyword>
<dbReference type="Gene3D" id="3.60.15.10">
    <property type="entry name" value="Ribonuclease Z/Hydroxyacylglutathione hydrolase-like"/>
    <property type="match status" value="1"/>
</dbReference>
<evidence type="ECO:0000259" key="1">
    <source>
        <dbReference type="SMART" id="SM00849"/>
    </source>
</evidence>
<evidence type="ECO:0000313" key="2">
    <source>
        <dbReference type="EMBL" id="MEU8134349.1"/>
    </source>
</evidence>
<dbReference type="SMART" id="SM00849">
    <property type="entry name" value="Lactamase_B"/>
    <property type="match status" value="1"/>
</dbReference>
<evidence type="ECO:0000313" key="3">
    <source>
        <dbReference type="Proteomes" id="UP001551482"/>
    </source>
</evidence>
<dbReference type="InterPro" id="IPR036866">
    <property type="entry name" value="RibonucZ/Hydroxyglut_hydro"/>
</dbReference>
<name>A0ABV3DGQ5_9ACTN</name>
<dbReference type="EMBL" id="JBEZFP010000025">
    <property type="protein sequence ID" value="MEU8134349.1"/>
    <property type="molecule type" value="Genomic_DNA"/>
</dbReference>
<reference evidence="2 3" key="1">
    <citation type="submission" date="2024-06" db="EMBL/GenBank/DDBJ databases">
        <title>The Natural Products Discovery Center: Release of the First 8490 Sequenced Strains for Exploring Actinobacteria Biosynthetic Diversity.</title>
        <authorList>
            <person name="Kalkreuter E."/>
            <person name="Kautsar S.A."/>
            <person name="Yang D."/>
            <person name="Bader C.D."/>
            <person name="Teijaro C.N."/>
            <person name="Fluegel L."/>
            <person name="Davis C.M."/>
            <person name="Simpson J.R."/>
            <person name="Lauterbach L."/>
            <person name="Steele A.D."/>
            <person name="Gui C."/>
            <person name="Meng S."/>
            <person name="Li G."/>
            <person name="Viehrig K."/>
            <person name="Ye F."/>
            <person name="Su P."/>
            <person name="Kiefer A.F."/>
            <person name="Nichols A."/>
            <person name="Cepeda A.J."/>
            <person name="Yan W."/>
            <person name="Fan B."/>
            <person name="Jiang Y."/>
            <person name="Adhikari A."/>
            <person name="Zheng C.-J."/>
            <person name="Schuster L."/>
            <person name="Cowan T.M."/>
            <person name="Smanski M.J."/>
            <person name="Chevrette M.G."/>
            <person name="De Carvalho L.P.S."/>
            <person name="Shen B."/>
        </authorList>
    </citation>
    <scope>NUCLEOTIDE SEQUENCE [LARGE SCALE GENOMIC DNA]</scope>
    <source>
        <strain evidence="2 3">NPDC048946</strain>
    </source>
</reference>
<dbReference type="PANTHER" id="PTHR42951">
    <property type="entry name" value="METALLO-BETA-LACTAMASE DOMAIN-CONTAINING"/>
    <property type="match status" value="1"/>
</dbReference>
<dbReference type="InterPro" id="IPR050855">
    <property type="entry name" value="NDM-1-like"/>
</dbReference>
<dbReference type="Pfam" id="PF00753">
    <property type="entry name" value="Lactamase_B"/>
    <property type="match status" value="1"/>
</dbReference>
<dbReference type="CDD" id="cd16282">
    <property type="entry name" value="metallo-hydrolase-like_MBL-fold"/>
    <property type="match status" value="1"/>
</dbReference>
<organism evidence="2 3">
    <name type="scientific">Streptodolium elevatio</name>
    <dbReference type="NCBI Taxonomy" id="3157996"/>
    <lineage>
        <taxon>Bacteria</taxon>
        <taxon>Bacillati</taxon>
        <taxon>Actinomycetota</taxon>
        <taxon>Actinomycetes</taxon>
        <taxon>Kitasatosporales</taxon>
        <taxon>Streptomycetaceae</taxon>
        <taxon>Streptodolium</taxon>
    </lineage>
</organism>
<accession>A0ABV3DGQ5</accession>
<comment type="caution">
    <text evidence="2">The sequence shown here is derived from an EMBL/GenBank/DDBJ whole genome shotgun (WGS) entry which is preliminary data.</text>
</comment>
<proteinExistence type="predicted"/>
<dbReference type="InterPro" id="IPR001279">
    <property type="entry name" value="Metallo-B-lactamas"/>
</dbReference>